<sequence>WAAWVAPMFWWSGLVVAILTTALCLAVILRRQWADHERLTFPHAEVSLLLAEGPEAGRRFPPYVYSRLFWAGFAVPCGAMLWNDVGFFVPDFPTLRILADYTLLTLHRSFPQLYLKFDFYVFCFAYFTPVNLLLSLWLFHLLAVLQIGLSHRMGFGPSTPDAGVTWQNYWSIAVFVLWGLWVARRHLCDVARKALGGARGVDDAGELLSYRAAFFGAALSIAFTVAWLHQAGMTPGTAALLTALELIAHLGMAKIVAMAGLVSLRVPMSGVGAFKTAMPPHLLTDGTIVVTNLLVALWGGVAKGFFMPAAFNAARLGDAISGRKRGLAGAILAGTVLSLVVCAGAMIALSYGVGAENFGSYDFTIGNRYTFDYIVQDLKGKTSPEAQPYLPWYGLAGAGLTALLIFLTYRFPRWPLHPLGFTISFAWPTRGSLLSIFLAWAFKFLVLRFGGALLYRQLRVVVIGGLLGYVAAVVLSFVIDLIFFHGHGHAVHQPPLV</sequence>
<evidence type="ECO:0000313" key="4">
    <source>
        <dbReference type="EMBL" id="OGG44209.1"/>
    </source>
</evidence>
<feature type="transmembrane region" description="Helical" evidence="1">
    <location>
        <begin position="461"/>
        <end position="484"/>
    </location>
</feature>
<feature type="transmembrane region" description="Helical" evidence="1">
    <location>
        <begin position="240"/>
        <end position="266"/>
    </location>
</feature>
<feature type="domain" description="DUF6784" evidence="2">
    <location>
        <begin position="395"/>
        <end position="483"/>
    </location>
</feature>
<evidence type="ECO:0000313" key="5">
    <source>
        <dbReference type="Proteomes" id="UP000178606"/>
    </source>
</evidence>
<dbReference type="AlphaFoldDB" id="A0A1F6C4X2"/>
<dbReference type="EMBL" id="MFKF01000410">
    <property type="protein sequence ID" value="OGG44209.1"/>
    <property type="molecule type" value="Genomic_DNA"/>
</dbReference>
<proteinExistence type="predicted"/>
<feature type="domain" description="DUF6785" evidence="3">
    <location>
        <begin position="1"/>
        <end position="354"/>
    </location>
</feature>
<evidence type="ECO:0000259" key="3">
    <source>
        <dbReference type="Pfam" id="PF20581"/>
    </source>
</evidence>
<feature type="transmembrane region" description="Helical" evidence="1">
    <location>
        <begin position="208"/>
        <end position="228"/>
    </location>
</feature>
<accession>A0A1F6C4X2</accession>
<feature type="transmembrane region" description="Helical" evidence="1">
    <location>
        <begin position="327"/>
        <end position="353"/>
    </location>
</feature>
<comment type="caution">
    <text evidence="4">The sequence shown here is derived from an EMBL/GenBank/DDBJ whole genome shotgun (WGS) entry which is preliminary data.</text>
</comment>
<keyword evidence="1" id="KW-1133">Transmembrane helix</keyword>
<dbReference type="Proteomes" id="UP000178606">
    <property type="component" value="Unassembled WGS sequence"/>
</dbReference>
<dbReference type="InterPro" id="IPR046712">
    <property type="entry name" value="DUF6785"/>
</dbReference>
<protein>
    <submittedName>
        <fullName evidence="4">Uncharacterized protein</fullName>
    </submittedName>
</protein>
<dbReference type="InterPro" id="IPR046711">
    <property type="entry name" value="DUF6784"/>
</dbReference>
<organism evidence="4 5">
    <name type="scientific">Handelsmanbacteria sp. (strain RIFCSPLOWO2_12_FULL_64_10)</name>
    <dbReference type="NCBI Taxonomy" id="1817868"/>
    <lineage>
        <taxon>Bacteria</taxon>
        <taxon>Candidatus Handelsmaniibacteriota</taxon>
    </lineage>
</organism>
<dbReference type="Pfam" id="PF20581">
    <property type="entry name" value="DUF6785"/>
    <property type="match status" value="1"/>
</dbReference>
<feature type="transmembrane region" description="Helical" evidence="1">
    <location>
        <begin position="392"/>
        <end position="412"/>
    </location>
</feature>
<gene>
    <name evidence="4" type="ORF">A3F84_09415</name>
</gene>
<feature type="transmembrane region" description="Helical" evidence="1">
    <location>
        <begin position="6"/>
        <end position="29"/>
    </location>
</feature>
<feature type="non-terminal residue" evidence="4">
    <location>
        <position position="1"/>
    </location>
</feature>
<evidence type="ECO:0000259" key="2">
    <source>
        <dbReference type="Pfam" id="PF20580"/>
    </source>
</evidence>
<keyword evidence="1" id="KW-0812">Transmembrane</keyword>
<dbReference type="Pfam" id="PF20580">
    <property type="entry name" value="DUF6784"/>
    <property type="match status" value="1"/>
</dbReference>
<keyword evidence="1" id="KW-0472">Membrane</keyword>
<name>A0A1F6C4X2_HANXR</name>
<reference evidence="4 5" key="1">
    <citation type="journal article" date="2016" name="Nat. Commun.">
        <title>Thousands of microbial genomes shed light on interconnected biogeochemical processes in an aquifer system.</title>
        <authorList>
            <person name="Anantharaman K."/>
            <person name="Brown C.T."/>
            <person name="Hug L.A."/>
            <person name="Sharon I."/>
            <person name="Castelle C.J."/>
            <person name="Probst A.J."/>
            <person name="Thomas B.C."/>
            <person name="Singh A."/>
            <person name="Wilkins M.J."/>
            <person name="Karaoz U."/>
            <person name="Brodie E.L."/>
            <person name="Williams K.H."/>
            <person name="Hubbard S.S."/>
            <person name="Banfield J.F."/>
        </authorList>
    </citation>
    <scope>NUCLEOTIDE SEQUENCE [LARGE SCALE GENOMIC DNA]</scope>
    <source>
        <strain evidence="5">RIFCSPLOWO2_12_FULL_64_10</strain>
    </source>
</reference>
<feature type="transmembrane region" description="Helical" evidence="1">
    <location>
        <begin position="286"/>
        <end position="306"/>
    </location>
</feature>
<feature type="transmembrane region" description="Helical" evidence="1">
    <location>
        <begin position="119"/>
        <end position="145"/>
    </location>
</feature>
<evidence type="ECO:0000256" key="1">
    <source>
        <dbReference type="SAM" id="Phobius"/>
    </source>
</evidence>
<feature type="transmembrane region" description="Helical" evidence="1">
    <location>
        <begin position="166"/>
        <end position="183"/>
    </location>
</feature>
<feature type="transmembrane region" description="Helical" evidence="1">
    <location>
        <begin position="433"/>
        <end position="455"/>
    </location>
</feature>